<dbReference type="Pfam" id="PF20266">
    <property type="entry name" value="Mab-21_C"/>
    <property type="match status" value="1"/>
</dbReference>
<keyword evidence="6" id="KW-0547">Nucleotide-binding</keyword>
<dbReference type="EMBL" id="CACRXK020019929">
    <property type="protein sequence ID" value="CAB4034215.1"/>
    <property type="molecule type" value="Genomic_DNA"/>
</dbReference>
<keyword evidence="3" id="KW-0808">Transferase</keyword>
<accession>A0A6S7JNP4</accession>
<dbReference type="GO" id="GO:0016779">
    <property type="term" value="F:nucleotidyltransferase activity"/>
    <property type="evidence" value="ECO:0007669"/>
    <property type="project" value="UniProtKB-KW"/>
</dbReference>
<evidence type="ECO:0000259" key="9">
    <source>
        <dbReference type="Pfam" id="PF03281"/>
    </source>
</evidence>
<organism evidence="11 12">
    <name type="scientific">Paramuricea clavata</name>
    <name type="common">Red gorgonian</name>
    <name type="synonym">Violescent sea-whip</name>
    <dbReference type="NCBI Taxonomy" id="317549"/>
    <lineage>
        <taxon>Eukaryota</taxon>
        <taxon>Metazoa</taxon>
        <taxon>Cnidaria</taxon>
        <taxon>Anthozoa</taxon>
        <taxon>Octocorallia</taxon>
        <taxon>Malacalcyonacea</taxon>
        <taxon>Plexauridae</taxon>
        <taxon>Paramuricea</taxon>
    </lineage>
</organism>
<dbReference type="PANTHER" id="PTHR10656">
    <property type="entry name" value="CELL FATE DETERMINING PROTEIN MAB21-RELATED"/>
    <property type="match status" value="1"/>
</dbReference>
<dbReference type="AlphaFoldDB" id="A0A6S7JNP4"/>
<sequence length="448" mass="51485">MTQASSVDYRTLELKLLNIWIPAVGARTAADFGVKQFETFLAEEIAWVLPELDIKKETIENIFEHHFVEQDHQSSFDTQPPFQLSEAILTGSLSEGIYLPSIEPPDMDFMCVLKNIMFSKKDQEDGCLSLRDDTPFVYAFITNKATQYLWREFYDDAANKEGVYRLSSRKLKEKLHENYQKSGRTIFPFLDNEQLQEVTEGAALTVRASKPSCSLVYYAIVLTKKIFSQPIAELLDTETLEFLHSAFNSDTFFNRKLFSSDIVLSIFCKGWPSCANEWIIRKRLWPDIHSVNKITQGGFHIVPKSSPDGDFRLSFSCAEKMLIKTLIPLQHKVMTAFKAVVKYYQNTCSSNLKEIISSYHLKTIAFWHFEKSSQESWTVGTLVHHLITLLEELAEALRMQSLPMYFMPKFNLLQDVDDPEITLELMEKISQLSQNFSAMSKAVSIYTP</sequence>
<evidence type="ECO:0000256" key="4">
    <source>
        <dbReference type="ARBA" id="ARBA00022695"/>
    </source>
</evidence>
<dbReference type="SMART" id="SM01265">
    <property type="entry name" value="Mab-21"/>
    <property type="match status" value="1"/>
</dbReference>
<keyword evidence="12" id="KW-1185">Reference proteome</keyword>
<evidence type="ECO:0000256" key="3">
    <source>
        <dbReference type="ARBA" id="ARBA00022679"/>
    </source>
</evidence>
<dbReference type="Gene3D" id="1.10.1410.40">
    <property type="match status" value="1"/>
</dbReference>
<feature type="domain" description="Mab-21-like HhH/H2TH-like" evidence="10">
    <location>
        <begin position="336"/>
        <end position="422"/>
    </location>
</feature>
<dbReference type="GO" id="GO:0046872">
    <property type="term" value="F:metal ion binding"/>
    <property type="evidence" value="ECO:0007669"/>
    <property type="project" value="UniProtKB-KW"/>
</dbReference>
<evidence type="ECO:0000313" key="12">
    <source>
        <dbReference type="Proteomes" id="UP001152795"/>
    </source>
</evidence>
<evidence type="ECO:0000256" key="2">
    <source>
        <dbReference type="ARBA" id="ARBA00008307"/>
    </source>
</evidence>
<evidence type="ECO:0000256" key="5">
    <source>
        <dbReference type="ARBA" id="ARBA00022723"/>
    </source>
</evidence>
<feature type="domain" description="Mab-21-like nucleotidyltransferase" evidence="9">
    <location>
        <begin position="258"/>
        <end position="324"/>
    </location>
</feature>
<evidence type="ECO:0000313" key="11">
    <source>
        <dbReference type="EMBL" id="CAB4034215.1"/>
    </source>
</evidence>
<comment type="similarity">
    <text evidence="2">Belongs to the mab-21 family.</text>
</comment>
<dbReference type="InterPro" id="IPR046903">
    <property type="entry name" value="Mab-21-like_nuc_Trfase"/>
</dbReference>
<dbReference type="Pfam" id="PF03281">
    <property type="entry name" value="Mab-21"/>
    <property type="match status" value="1"/>
</dbReference>
<gene>
    <name evidence="11" type="ORF">PACLA_8A083381</name>
</gene>
<dbReference type="Proteomes" id="UP001152795">
    <property type="component" value="Unassembled WGS sequence"/>
</dbReference>
<comment type="cofactor">
    <cofactor evidence="1">
        <name>Mg(2+)</name>
        <dbReference type="ChEBI" id="CHEBI:18420"/>
    </cofactor>
</comment>
<keyword evidence="8" id="KW-0460">Magnesium</keyword>
<proteinExistence type="inferred from homology"/>
<evidence type="ECO:0000259" key="10">
    <source>
        <dbReference type="Pfam" id="PF20266"/>
    </source>
</evidence>
<comment type="caution">
    <text evidence="11">The sequence shown here is derived from an EMBL/GenBank/DDBJ whole genome shotgun (WGS) entry which is preliminary data.</text>
</comment>
<evidence type="ECO:0000256" key="8">
    <source>
        <dbReference type="ARBA" id="ARBA00022842"/>
    </source>
</evidence>
<dbReference type="GO" id="GO:0005524">
    <property type="term" value="F:ATP binding"/>
    <property type="evidence" value="ECO:0007669"/>
    <property type="project" value="UniProtKB-KW"/>
</dbReference>
<evidence type="ECO:0000256" key="7">
    <source>
        <dbReference type="ARBA" id="ARBA00022840"/>
    </source>
</evidence>
<dbReference type="InterPro" id="IPR024810">
    <property type="entry name" value="MAB21L/cGLR"/>
</dbReference>
<reference evidence="11" key="1">
    <citation type="submission" date="2020-04" db="EMBL/GenBank/DDBJ databases">
        <authorList>
            <person name="Alioto T."/>
            <person name="Alioto T."/>
            <person name="Gomez Garrido J."/>
        </authorList>
    </citation>
    <scope>NUCLEOTIDE SEQUENCE</scope>
    <source>
        <strain evidence="11">A484AB</strain>
    </source>
</reference>
<evidence type="ECO:0000256" key="1">
    <source>
        <dbReference type="ARBA" id="ARBA00001946"/>
    </source>
</evidence>
<evidence type="ECO:0000256" key="6">
    <source>
        <dbReference type="ARBA" id="ARBA00022741"/>
    </source>
</evidence>
<keyword evidence="4" id="KW-0548">Nucleotidyltransferase</keyword>
<keyword evidence="5" id="KW-0479">Metal-binding</keyword>
<dbReference type="PANTHER" id="PTHR10656:SF42">
    <property type="entry name" value="CYCLIC GMP-AMP SYNTHASE-LIKE PROTEIN-RELATED"/>
    <property type="match status" value="1"/>
</dbReference>
<protein>
    <submittedName>
        <fullName evidence="11">Uncharacterized protein</fullName>
    </submittedName>
</protein>
<dbReference type="InterPro" id="IPR046906">
    <property type="entry name" value="Mab-21_HhH/H2TH-like"/>
</dbReference>
<keyword evidence="7" id="KW-0067">ATP-binding</keyword>
<name>A0A6S7JNP4_PARCT</name>
<dbReference type="OrthoDB" id="5977810at2759"/>